<dbReference type="InterPro" id="IPR024775">
    <property type="entry name" value="DinB-like"/>
</dbReference>
<organism evidence="2 3">
    <name type="scientific">Lacibacter luteus</name>
    <dbReference type="NCBI Taxonomy" id="2508719"/>
    <lineage>
        <taxon>Bacteria</taxon>
        <taxon>Pseudomonadati</taxon>
        <taxon>Bacteroidota</taxon>
        <taxon>Chitinophagia</taxon>
        <taxon>Chitinophagales</taxon>
        <taxon>Chitinophagaceae</taxon>
        <taxon>Lacibacter</taxon>
    </lineage>
</organism>
<protein>
    <submittedName>
        <fullName evidence="2">DinB family protein</fullName>
    </submittedName>
</protein>
<proteinExistence type="predicted"/>
<evidence type="ECO:0000259" key="1">
    <source>
        <dbReference type="Pfam" id="PF12867"/>
    </source>
</evidence>
<dbReference type="InterPro" id="IPR034660">
    <property type="entry name" value="DinB/YfiT-like"/>
</dbReference>
<keyword evidence="3" id="KW-1185">Reference proteome</keyword>
<dbReference type="OrthoDB" id="1524454at2"/>
<dbReference type="RefSeq" id="WP_129132721.1">
    <property type="nucleotide sequence ID" value="NZ_SDHW01000008.1"/>
</dbReference>
<evidence type="ECO:0000313" key="2">
    <source>
        <dbReference type="EMBL" id="RXK57797.1"/>
    </source>
</evidence>
<dbReference type="EMBL" id="SDHW01000008">
    <property type="protein sequence ID" value="RXK57797.1"/>
    <property type="molecule type" value="Genomic_DNA"/>
</dbReference>
<name>A0A4Q1CDP0_9BACT</name>
<dbReference type="Proteomes" id="UP000290204">
    <property type="component" value="Unassembled WGS sequence"/>
</dbReference>
<evidence type="ECO:0000313" key="3">
    <source>
        <dbReference type="Proteomes" id="UP000290204"/>
    </source>
</evidence>
<dbReference type="SUPFAM" id="SSF109854">
    <property type="entry name" value="DinB/YfiT-like putative metalloenzymes"/>
    <property type="match status" value="1"/>
</dbReference>
<gene>
    <name evidence="2" type="ORF">ESA94_19960</name>
</gene>
<accession>A0A4Q1CDP0</accession>
<comment type="caution">
    <text evidence="2">The sequence shown here is derived from an EMBL/GenBank/DDBJ whole genome shotgun (WGS) entry which is preliminary data.</text>
</comment>
<sequence length="196" mass="22197">MKQINSNSLLELLQNDVRELLLQCSQLQNTDVAWLTTQPAAGKWSVAHVLEHLNIYARYYINAIEQKLHLNQSGANLVFTPGWLGNYFTQLMKPASDNSLKSKMKSPANAVPSAQPDALAMLQEFINHQHHLLNLLQIARTANLDYIRVATTLSKLITLKLGDTFRFFIAHEQRHFLQIKSTLQVVGPVVADLQER</sequence>
<dbReference type="AlphaFoldDB" id="A0A4Q1CDP0"/>
<reference evidence="2 3" key="1">
    <citation type="submission" date="2019-01" db="EMBL/GenBank/DDBJ databases">
        <title>Lacibacter sp. strain TTM-7.</title>
        <authorList>
            <person name="Chen W.-M."/>
        </authorList>
    </citation>
    <scope>NUCLEOTIDE SEQUENCE [LARGE SCALE GENOMIC DNA]</scope>
    <source>
        <strain evidence="2 3">TTM-7</strain>
    </source>
</reference>
<dbReference type="Gene3D" id="1.20.120.450">
    <property type="entry name" value="dinb family like domain"/>
    <property type="match status" value="1"/>
</dbReference>
<feature type="domain" description="DinB-like" evidence="1">
    <location>
        <begin position="27"/>
        <end position="179"/>
    </location>
</feature>
<dbReference type="Pfam" id="PF12867">
    <property type="entry name" value="DinB_2"/>
    <property type="match status" value="1"/>
</dbReference>